<evidence type="ECO:0000313" key="1">
    <source>
        <dbReference type="EMBL" id="PRR77151.1"/>
    </source>
</evidence>
<evidence type="ECO:0000313" key="2">
    <source>
        <dbReference type="Proteomes" id="UP000239706"/>
    </source>
</evidence>
<evidence type="ECO:0008006" key="3">
    <source>
        <dbReference type="Google" id="ProtNLM"/>
    </source>
</evidence>
<gene>
    <name evidence="1" type="ORF">CLLI_25630</name>
</gene>
<accession>A0A2T0B0S9</accession>
<dbReference type="OrthoDB" id="1907642at2"/>
<organism evidence="1 2">
    <name type="scientific">Clostridium liquoris</name>
    <dbReference type="NCBI Taxonomy" id="1289519"/>
    <lineage>
        <taxon>Bacteria</taxon>
        <taxon>Bacillati</taxon>
        <taxon>Bacillota</taxon>
        <taxon>Clostridia</taxon>
        <taxon>Eubacteriales</taxon>
        <taxon>Clostridiaceae</taxon>
        <taxon>Clostridium</taxon>
    </lineage>
</organism>
<sequence length="285" mass="32719">MKTKGTNGDGSVKIGKKEMDAVNIKLSLNENESDRISDMQKDYLEEEMKEVIPQIEDGQVNVSGAYVFDEGNRLEVKIYIVNGLSTPINFDKVPFCIVNSKGEQLAYQIFELNEMGDIPPYSARPWKIYFDKKNVFVNEILKDDWKIVFDNKIKAVKYVNLELEQIPSEMEVKEVNTFKQFLNSLPRLEEGQVSISVFTITQYKNNNLLMTLMVRNAANRAIKLEKLPMTIKTSDGRIVLSGTFDLNDFEVNSHKARILSLVFEKELILDEEFDLSTCSVTFNRE</sequence>
<protein>
    <recommendedName>
        <fullName evidence="3">SLAP domain-containing protein</fullName>
    </recommendedName>
</protein>
<keyword evidence="2" id="KW-1185">Reference proteome</keyword>
<dbReference type="Proteomes" id="UP000239706">
    <property type="component" value="Unassembled WGS sequence"/>
</dbReference>
<name>A0A2T0B0S9_9CLOT</name>
<dbReference type="RefSeq" id="WP_106064596.1">
    <property type="nucleotide sequence ID" value="NZ_PVXO01000068.1"/>
</dbReference>
<proteinExistence type="predicted"/>
<dbReference type="EMBL" id="PVXO01000068">
    <property type="protein sequence ID" value="PRR77151.1"/>
    <property type="molecule type" value="Genomic_DNA"/>
</dbReference>
<dbReference type="InterPro" id="IPR030910">
    <property type="entry name" value="SLAP_dom"/>
</dbReference>
<dbReference type="AlphaFoldDB" id="A0A2T0B0S9"/>
<reference evidence="1 2" key="1">
    <citation type="submission" date="2018-03" db="EMBL/GenBank/DDBJ databases">
        <title>Genome sequence of Clostridium liquoris DSM 100320.</title>
        <authorList>
            <person name="Poehlein A."/>
            <person name="Daniel R."/>
        </authorList>
    </citation>
    <scope>NUCLEOTIDE SEQUENCE [LARGE SCALE GENOMIC DNA]</scope>
    <source>
        <strain evidence="1 2">DSM 100320</strain>
    </source>
</reference>
<comment type="caution">
    <text evidence="1">The sequence shown here is derived from an EMBL/GenBank/DDBJ whole genome shotgun (WGS) entry which is preliminary data.</text>
</comment>
<dbReference type="NCBIfam" id="TIGR04398">
    <property type="entry name" value="SLAP_DUP"/>
    <property type="match status" value="2"/>
</dbReference>